<evidence type="ECO:0000259" key="3">
    <source>
        <dbReference type="Pfam" id="PF00085"/>
    </source>
</evidence>
<dbReference type="Pfam" id="PF00085">
    <property type="entry name" value="Thioredoxin"/>
    <property type="match status" value="1"/>
</dbReference>
<dbReference type="Gene3D" id="1.25.40.10">
    <property type="entry name" value="Tetratricopeptide repeat domain"/>
    <property type="match status" value="1"/>
</dbReference>
<dbReference type="InterPro" id="IPR036249">
    <property type="entry name" value="Thioredoxin-like_sf"/>
</dbReference>
<evidence type="ECO:0000313" key="5">
    <source>
        <dbReference type="Proteomes" id="UP001567538"/>
    </source>
</evidence>
<dbReference type="InterPro" id="IPR011990">
    <property type="entry name" value="TPR-like_helical_dom_sf"/>
</dbReference>
<dbReference type="SUPFAM" id="SSF52833">
    <property type="entry name" value="Thioredoxin-like"/>
    <property type="match status" value="1"/>
</dbReference>
<dbReference type="EMBL" id="JBEAFC010000011">
    <property type="protein sequence ID" value="KAL1536714.1"/>
    <property type="molecule type" value="Genomic_DNA"/>
</dbReference>
<accession>A0ABD1FY05</accession>
<dbReference type="CDD" id="cd02947">
    <property type="entry name" value="TRX_family"/>
    <property type="match status" value="1"/>
</dbReference>
<evidence type="ECO:0000313" key="4">
    <source>
        <dbReference type="EMBL" id="KAL1536714.1"/>
    </source>
</evidence>
<feature type="repeat" description="TPR" evidence="1">
    <location>
        <begin position="183"/>
        <end position="216"/>
    </location>
</feature>
<evidence type="ECO:0000256" key="1">
    <source>
        <dbReference type="PROSITE-ProRule" id="PRU00339"/>
    </source>
</evidence>
<dbReference type="Pfam" id="PF13432">
    <property type="entry name" value="TPR_16"/>
    <property type="match status" value="1"/>
</dbReference>
<dbReference type="GO" id="GO:0006950">
    <property type="term" value="P:response to stress"/>
    <property type="evidence" value="ECO:0007669"/>
    <property type="project" value="UniProtKB-ARBA"/>
</dbReference>
<feature type="compositionally biased region" description="Polar residues" evidence="2">
    <location>
        <begin position="48"/>
        <end position="62"/>
    </location>
</feature>
<feature type="compositionally biased region" description="Low complexity" evidence="2">
    <location>
        <begin position="28"/>
        <end position="44"/>
    </location>
</feature>
<dbReference type="PROSITE" id="PS50005">
    <property type="entry name" value="TPR"/>
    <property type="match status" value="1"/>
</dbReference>
<evidence type="ECO:0000256" key="2">
    <source>
        <dbReference type="SAM" id="MobiDB-lite"/>
    </source>
</evidence>
<dbReference type="Gene3D" id="3.40.30.10">
    <property type="entry name" value="Glutaredoxin"/>
    <property type="match status" value="1"/>
</dbReference>
<dbReference type="SMART" id="SM00028">
    <property type="entry name" value="TPR"/>
    <property type="match status" value="8"/>
</dbReference>
<sequence>MGDNTPPAQKQSGCGLFHLVFGRRNIRPSRSASTSSLPTAPASRVTRYPSTPSQKTGNNDQITGKRHVISPAAKKTNATKTYAKKAMHAGPGFGLSGELDTMISDYQRASRPTDAGLVRASSSNLMLYGNLGNLRQTGNGSAAVPETHQPSLKYGTSVMGNVVTKPETKPVSLCRAISTRMDPEELKMLGNEDYRNGRFAEALSLYEAAISIDPEKASYRSNKSAALVALGKLLEAALECREAIRIDPFYQRAHNRLALVLLRLGEAERALYHFKQAGSDADPDAIIRAKQVLIHLNKCGDAKTHRDWITLFKESVLAVDAGADSAPSIFGLRAEALLKMNKHEEAIQTMEKSPNFDVDLCTKFFGPIGSSSLLVFQSQVHLVAGRFDEGVAAAQAAAKLDPKSKEAGAVAKKARVAAAARVNGNELFKATRYSEACIAYGEGLSHDPNNAVLLCNRAACRSKLGQFQKAIEDCNAALRVRPSYTKARLRRADCYAKIAKWAACVEDCQALLRVNPEDEEIGRMIREAEAKMRKGGGSQDLNGAGGDPAGLAVVVSNEHFRDFVASSGTCVVLFSSKTADSRILQVVEQLYQRYPSVKFLKVDLEDHPSLAKSEGLNSFPAFIIYTNGSRASQIAGDKFDLLETSIKGCVRS</sequence>
<dbReference type="PANTHER" id="PTHR46050:SF7">
    <property type="entry name" value="TETRATRICOPEPTIDE REPEAT (TPR)-LIKE SUPERFAMILY PROTEIN"/>
    <property type="match status" value="1"/>
</dbReference>
<protein>
    <submittedName>
        <fullName evidence="4">TPR repeat-containing thioredoxin TTL1-like</fullName>
    </submittedName>
</protein>
<feature type="domain" description="Thioredoxin" evidence="3">
    <location>
        <begin position="553"/>
        <end position="639"/>
    </location>
</feature>
<feature type="region of interest" description="Disordered" evidence="2">
    <location>
        <begin position="28"/>
        <end position="66"/>
    </location>
</feature>
<proteinExistence type="predicted"/>
<dbReference type="SUPFAM" id="SSF48452">
    <property type="entry name" value="TPR-like"/>
    <property type="match status" value="2"/>
</dbReference>
<dbReference type="Pfam" id="PF00515">
    <property type="entry name" value="TPR_1"/>
    <property type="match status" value="1"/>
</dbReference>
<organism evidence="4 5">
    <name type="scientific">Salvia divinorum</name>
    <name type="common">Maria pastora</name>
    <name type="synonym">Diviner's sage</name>
    <dbReference type="NCBI Taxonomy" id="28513"/>
    <lineage>
        <taxon>Eukaryota</taxon>
        <taxon>Viridiplantae</taxon>
        <taxon>Streptophyta</taxon>
        <taxon>Embryophyta</taxon>
        <taxon>Tracheophyta</taxon>
        <taxon>Spermatophyta</taxon>
        <taxon>Magnoliopsida</taxon>
        <taxon>eudicotyledons</taxon>
        <taxon>Gunneridae</taxon>
        <taxon>Pentapetalae</taxon>
        <taxon>asterids</taxon>
        <taxon>lamiids</taxon>
        <taxon>Lamiales</taxon>
        <taxon>Lamiaceae</taxon>
        <taxon>Nepetoideae</taxon>
        <taxon>Mentheae</taxon>
        <taxon>Salviinae</taxon>
        <taxon>Salvia</taxon>
        <taxon>Salvia subgen. Calosphace</taxon>
    </lineage>
</organism>
<reference evidence="4 5" key="1">
    <citation type="submission" date="2024-06" db="EMBL/GenBank/DDBJ databases">
        <title>A chromosome level genome sequence of Diviner's sage (Salvia divinorum).</title>
        <authorList>
            <person name="Ford S.A."/>
            <person name="Ro D.-K."/>
            <person name="Ness R.W."/>
            <person name="Phillips M.A."/>
        </authorList>
    </citation>
    <scope>NUCLEOTIDE SEQUENCE [LARGE SCALE GENOMIC DNA]</scope>
    <source>
        <strain evidence="4">SAF-2024a</strain>
        <tissue evidence="4">Leaf</tissue>
    </source>
</reference>
<keyword evidence="1" id="KW-0802">TPR repeat</keyword>
<dbReference type="Proteomes" id="UP001567538">
    <property type="component" value="Unassembled WGS sequence"/>
</dbReference>
<dbReference type="InterPro" id="IPR013766">
    <property type="entry name" value="Thioredoxin_domain"/>
</dbReference>
<dbReference type="InterPro" id="IPR019734">
    <property type="entry name" value="TPR_rpt"/>
</dbReference>
<gene>
    <name evidence="4" type="ORF">AAHA92_29318</name>
</gene>
<name>A0ABD1FY05_SALDI</name>
<dbReference type="AlphaFoldDB" id="A0ABD1FY05"/>
<dbReference type="PANTHER" id="PTHR46050">
    <property type="entry name" value="TPR REPEAT-CONTAINING THIOREDOXIN"/>
    <property type="match status" value="1"/>
</dbReference>
<dbReference type="InterPro" id="IPR044534">
    <property type="entry name" value="TTL1-4"/>
</dbReference>
<keyword evidence="5" id="KW-1185">Reference proteome</keyword>
<comment type="caution">
    <text evidence="4">The sequence shown here is derived from an EMBL/GenBank/DDBJ whole genome shotgun (WGS) entry which is preliminary data.</text>
</comment>